<dbReference type="Gene3D" id="2.60.40.1660">
    <property type="entry name" value="Na, k-atpase alpha subunit"/>
    <property type="match status" value="1"/>
</dbReference>
<dbReference type="Pfam" id="PF00287">
    <property type="entry name" value="Na_K-ATPase"/>
    <property type="match status" value="1"/>
</dbReference>
<dbReference type="GeneID" id="108568047"/>
<dbReference type="Proteomes" id="UP000695000">
    <property type="component" value="Unplaced"/>
</dbReference>
<comment type="similarity">
    <text evidence="2">Belongs to the X(+)/potassium ATPases subunit beta family.</text>
</comment>
<accession>A0ABM1NC41</accession>
<dbReference type="RefSeq" id="XP_017784391.1">
    <property type="nucleotide sequence ID" value="XM_017928902.1"/>
</dbReference>
<evidence type="ECO:0000256" key="7">
    <source>
        <dbReference type="SAM" id="Phobius"/>
    </source>
</evidence>
<feature type="transmembrane region" description="Helical" evidence="7">
    <location>
        <begin position="73"/>
        <end position="94"/>
    </location>
</feature>
<proteinExistence type="inferred from homology"/>
<keyword evidence="8" id="KW-1185">Reference proteome</keyword>
<keyword evidence="4" id="KW-0735">Signal-anchor</keyword>
<keyword evidence="3 7" id="KW-0812">Transmembrane</keyword>
<evidence type="ECO:0000256" key="1">
    <source>
        <dbReference type="ARBA" id="ARBA00004606"/>
    </source>
</evidence>
<name>A0ABM1NC41_NICVS</name>
<keyword evidence="6 7" id="KW-0472">Membrane</keyword>
<evidence type="ECO:0000256" key="3">
    <source>
        <dbReference type="ARBA" id="ARBA00022692"/>
    </source>
</evidence>
<evidence type="ECO:0000256" key="2">
    <source>
        <dbReference type="ARBA" id="ARBA00005876"/>
    </source>
</evidence>
<dbReference type="PANTHER" id="PTHR11523:SF46">
    <property type="entry name" value="SODIUM_POTASSIUM-TRANSPORTING ATPASE SUBUNIT BETA-2"/>
    <property type="match status" value="1"/>
</dbReference>
<organism evidence="8 9">
    <name type="scientific">Nicrophorus vespilloides</name>
    <name type="common">Boreal carrion beetle</name>
    <dbReference type="NCBI Taxonomy" id="110193"/>
    <lineage>
        <taxon>Eukaryota</taxon>
        <taxon>Metazoa</taxon>
        <taxon>Ecdysozoa</taxon>
        <taxon>Arthropoda</taxon>
        <taxon>Hexapoda</taxon>
        <taxon>Insecta</taxon>
        <taxon>Pterygota</taxon>
        <taxon>Neoptera</taxon>
        <taxon>Endopterygota</taxon>
        <taxon>Coleoptera</taxon>
        <taxon>Polyphaga</taxon>
        <taxon>Staphyliniformia</taxon>
        <taxon>Silphidae</taxon>
        <taxon>Nicrophorinae</taxon>
        <taxon>Nicrophorus</taxon>
    </lineage>
</organism>
<reference evidence="9" key="1">
    <citation type="submission" date="2025-08" db="UniProtKB">
        <authorList>
            <consortium name="RefSeq"/>
        </authorList>
    </citation>
    <scope>IDENTIFICATION</scope>
    <source>
        <tissue evidence="9">Whole Larva</tissue>
    </source>
</reference>
<sequence>MPTSNSNSSNVKIRQPSLSLSKQEDLLNVQTSYYFKPEDMKLTDKQKFQKLIWDPEHKQFLGRNATSWSKICLFYLVFYGMLAALVAICMWVFFQTLDPRIPKWQMDSSIIGTNPGLGFRPMPTADNAESTLIWFEGSNKTNFNKWVNNLSAFLDKYYTPGKTEKGTASIRKCSYNQPPKRGQVCDFDVRLWGECSPDKFFNYHRNAPCIFLKLNRIYGWVPEYYNDIHDLPENMPDDLKKHIASVKPEERNTIWISCEGENPADIEYLGPISYHPQVQGFPGYYYPYENSEGYLSPLVAVQFLRPVSGIVINIECKAWAKNIKHSRADRTGSVHFELLID</sequence>
<evidence type="ECO:0000256" key="6">
    <source>
        <dbReference type="ARBA" id="ARBA00023136"/>
    </source>
</evidence>
<evidence type="ECO:0000313" key="9">
    <source>
        <dbReference type="RefSeq" id="XP_017784391.1"/>
    </source>
</evidence>
<gene>
    <name evidence="9" type="primary">LOC108568047</name>
</gene>
<keyword evidence="5 7" id="KW-1133">Transmembrane helix</keyword>
<evidence type="ECO:0000256" key="4">
    <source>
        <dbReference type="ARBA" id="ARBA00022968"/>
    </source>
</evidence>
<evidence type="ECO:0000256" key="5">
    <source>
        <dbReference type="ARBA" id="ARBA00022989"/>
    </source>
</evidence>
<evidence type="ECO:0000313" key="8">
    <source>
        <dbReference type="Proteomes" id="UP000695000"/>
    </source>
</evidence>
<dbReference type="PANTHER" id="PTHR11523">
    <property type="entry name" value="SODIUM/POTASSIUM-DEPENDENT ATPASE BETA SUBUNIT"/>
    <property type="match status" value="1"/>
</dbReference>
<protein>
    <submittedName>
        <fullName evidence="9">Sodium/potassium-transporting ATPase subunit beta-2-like isoform X1</fullName>
    </submittedName>
</protein>
<dbReference type="InterPro" id="IPR038702">
    <property type="entry name" value="Na/K_ATPase_sub_beta_sf"/>
</dbReference>
<dbReference type="InterPro" id="IPR000402">
    <property type="entry name" value="Na/K_ATPase_sub_beta"/>
</dbReference>
<comment type="subcellular location">
    <subcellularLocation>
        <location evidence="1">Membrane</location>
        <topology evidence="1">Single-pass type II membrane protein</topology>
    </subcellularLocation>
</comment>